<organism evidence="2 3">
    <name type="scientific">Pseudodesulfovibrio karagichevae</name>
    <dbReference type="NCBI Taxonomy" id="3239305"/>
    <lineage>
        <taxon>Bacteria</taxon>
        <taxon>Pseudomonadati</taxon>
        <taxon>Thermodesulfobacteriota</taxon>
        <taxon>Desulfovibrionia</taxon>
        <taxon>Desulfovibrionales</taxon>
        <taxon>Desulfovibrionaceae</taxon>
    </lineage>
</organism>
<feature type="transmembrane region" description="Helical" evidence="1">
    <location>
        <begin position="12"/>
        <end position="29"/>
    </location>
</feature>
<dbReference type="EMBL" id="JBGLYH010000025">
    <property type="protein sequence ID" value="MEZ7197117.1"/>
    <property type="molecule type" value="Genomic_DNA"/>
</dbReference>
<proteinExistence type="predicted"/>
<dbReference type="RefSeq" id="WP_371386636.1">
    <property type="nucleotide sequence ID" value="NZ_JBGLYH010000025.1"/>
</dbReference>
<comment type="caution">
    <text evidence="2">The sequence shown here is derived from an EMBL/GenBank/DDBJ whole genome shotgun (WGS) entry which is preliminary data.</text>
</comment>
<reference evidence="2 3" key="1">
    <citation type="submission" date="2024-08" db="EMBL/GenBank/DDBJ databases">
        <title>Sulfate-reducing bacteria isolated from formation water of the oil field in Kazakhstan and description of Pseudodesulfovibrio sp.</title>
        <authorList>
            <person name="Bidzhieva S.K."/>
            <person name="Tourova T.P."/>
            <person name="Grouzdev D.S."/>
            <person name="Beletsky A.V."/>
            <person name="Sokolova D.S."/>
            <person name="Samigullina S.R."/>
            <person name="Poltaraus A.B."/>
            <person name="Avtukh A.N."/>
            <person name="Tereshina V.M."/>
            <person name="Zhaparov N.S."/>
            <person name="Mardanov A.V."/>
            <person name="Nazina T.N."/>
        </authorList>
    </citation>
    <scope>NUCLEOTIDE SEQUENCE [LARGE SCALE GENOMIC DNA]</scope>
    <source>
        <strain evidence="2 3">9FUS</strain>
    </source>
</reference>
<sequence length="72" mass="8265">MKKLTRNLLRHYVVDTLVAIVLAVAVYVYSKSWEFAVLVCLLVIAGSLRDSISTYFGLRRNPEYQKDVKDKS</sequence>
<evidence type="ECO:0000313" key="2">
    <source>
        <dbReference type="EMBL" id="MEZ7197117.1"/>
    </source>
</evidence>
<keyword evidence="1" id="KW-0472">Membrane</keyword>
<dbReference type="Proteomes" id="UP001568698">
    <property type="component" value="Unassembled WGS sequence"/>
</dbReference>
<feature type="transmembrane region" description="Helical" evidence="1">
    <location>
        <begin position="35"/>
        <end position="58"/>
    </location>
</feature>
<gene>
    <name evidence="2" type="ORF">AB6M95_10190</name>
</gene>
<keyword evidence="1" id="KW-1133">Transmembrane helix</keyword>
<evidence type="ECO:0000313" key="3">
    <source>
        <dbReference type="Proteomes" id="UP001568698"/>
    </source>
</evidence>
<keyword evidence="3" id="KW-1185">Reference proteome</keyword>
<evidence type="ECO:0000256" key="1">
    <source>
        <dbReference type="SAM" id="Phobius"/>
    </source>
</evidence>
<protein>
    <submittedName>
        <fullName evidence="2">Uncharacterized protein</fullName>
    </submittedName>
</protein>
<keyword evidence="1" id="KW-0812">Transmembrane</keyword>
<name>A0ABV4K2D9_9BACT</name>
<accession>A0ABV4K2D9</accession>